<organism evidence="2 3">
    <name type="scientific">Acerihabitans arboris</name>
    <dbReference type="NCBI Taxonomy" id="2691583"/>
    <lineage>
        <taxon>Bacteria</taxon>
        <taxon>Pseudomonadati</taxon>
        <taxon>Pseudomonadota</taxon>
        <taxon>Gammaproteobacteria</taxon>
        <taxon>Enterobacterales</taxon>
        <taxon>Pectobacteriaceae</taxon>
        <taxon>Acerihabitans</taxon>
    </lineage>
</organism>
<gene>
    <name evidence="2" type="ORF">GRH90_21110</name>
</gene>
<reference evidence="2 3" key="2">
    <citation type="submission" date="2020-02" db="EMBL/GenBank/DDBJ databases">
        <title>The new genus of Enterobacteriales.</title>
        <authorList>
            <person name="Kim I.S."/>
        </authorList>
    </citation>
    <scope>NUCLEOTIDE SEQUENCE [LARGE SCALE GENOMIC DNA]</scope>
    <source>
        <strain evidence="2 3">SAP-6</strain>
    </source>
</reference>
<proteinExistence type="predicted"/>
<protein>
    <submittedName>
        <fullName evidence="2">Anti-sigma factor</fullName>
    </submittedName>
</protein>
<dbReference type="AlphaFoldDB" id="A0A845SQL8"/>
<evidence type="ECO:0000313" key="3">
    <source>
        <dbReference type="Proteomes" id="UP000461443"/>
    </source>
</evidence>
<sequence length="261" mass="29559">MMTRTPTENDLQAYVDNQLDESRRLWVERYLAQHPEAAKRVADWQSETQRLRVALAGDESLAQAQGPQPQYSQPQVIRRQIRSRRQMRWALAFTLILSLGGGGVAGWQLRDMDMQRHVLPMEDAVRAYQMFSRDKLPVLDVVADNRGAMNNWLSRYFINGAMPPNLEEYGFTLLGGRLMATDAGPSALIVYQDRQGVRVTYYIRPSGHNGLRSGKREAGNLLAQYWSDNKYNYAMVSPVNNSRAQPVQNAIAAYTAAAHTL</sequence>
<keyword evidence="1" id="KW-0472">Membrane</keyword>
<evidence type="ECO:0000256" key="1">
    <source>
        <dbReference type="SAM" id="Phobius"/>
    </source>
</evidence>
<dbReference type="RefSeq" id="WP_162367942.1">
    <property type="nucleotide sequence ID" value="NZ_WUBS01000017.1"/>
</dbReference>
<keyword evidence="1" id="KW-0812">Transmembrane</keyword>
<feature type="transmembrane region" description="Helical" evidence="1">
    <location>
        <begin position="89"/>
        <end position="109"/>
    </location>
</feature>
<keyword evidence="1" id="KW-1133">Transmembrane helix</keyword>
<dbReference type="EMBL" id="WUBS01000017">
    <property type="protein sequence ID" value="NDL65234.1"/>
    <property type="molecule type" value="Genomic_DNA"/>
</dbReference>
<evidence type="ECO:0000313" key="2">
    <source>
        <dbReference type="EMBL" id="NDL65234.1"/>
    </source>
</evidence>
<name>A0A845SQL8_9GAMM</name>
<reference evidence="2 3" key="1">
    <citation type="submission" date="2019-12" db="EMBL/GenBank/DDBJ databases">
        <authorList>
            <person name="Lee S.D."/>
        </authorList>
    </citation>
    <scope>NUCLEOTIDE SEQUENCE [LARGE SCALE GENOMIC DNA]</scope>
    <source>
        <strain evidence="2 3">SAP-6</strain>
    </source>
</reference>
<dbReference type="Proteomes" id="UP000461443">
    <property type="component" value="Unassembled WGS sequence"/>
</dbReference>
<comment type="caution">
    <text evidence="2">The sequence shown here is derived from an EMBL/GenBank/DDBJ whole genome shotgun (WGS) entry which is preliminary data.</text>
</comment>
<keyword evidence="3" id="KW-1185">Reference proteome</keyword>
<accession>A0A845SQL8</accession>